<dbReference type="CDD" id="cd03443">
    <property type="entry name" value="PaaI_thioesterase"/>
    <property type="match status" value="1"/>
</dbReference>
<dbReference type="EMBL" id="BFAV01000124">
    <property type="protein sequence ID" value="GBF33949.1"/>
    <property type="molecule type" value="Genomic_DNA"/>
</dbReference>
<dbReference type="Proteomes" id="UP000239549">
    <property type="component" value="Unassembled WGS sequence"/>
</dbReference>
<dbReference type="PANTHER" id="PTHR43240:SF5">
    <property type="entry name" value="1,4-DIHYDROXY-2-NAPHTHOYL-COA THIOESTERASE 1"/>
    <property type="match status" value="1"/>
</dbReference>
<dbReference type="Gene3D" id="3.10.129.10">
    <property type="entry name" value="Hotdog Thioesterase"/>
    <property type="match status" value="1"/>
</dbReference>
<dbReference type="GO" id="GO:0005829">
    <property type="term" value="C:cytosol"/>
    <property type="evidence" value="ECO:0007669"/>
    <property type="project" value="TreeGrafter"/>
</dbReference>
<dbReference type="InterPro" id="IPR029069">
    <property type="entry name" value="HotDog_dom_sf"/>
</dbReference>
<evidence type="ECO:0000256" key="2">
    <source>
        <dbReference type="ARBA" id="ARBA00022801"/>
    </source>
</evidence>
<dbReference type="InterPro" id="IPR006683">
    <property type="entry name" value="Thioestr_dom"/>
</dbReference>
<evidence type="ECO:0000313" key="4">
    <source>
        <dbReference type="EMBL" id="GBF33949.1"/>
    </source>
</evidence>
<comment type="caution">
    <text evidence="4">The sequence shown here is derived from an EMBL/GenBank/DDBJ whole genome shotgun (WGS) entry which is preliminary data.</text>
</comment>
<feature type="domain" description="Thioesterase" evidence="3">
    <location>
        <begin position="42"/>
        <end position="118"/>
    </location>
</feature>
<evidence type="ECO:0000313" key="5">
    <source>
        <dbReference type="Proteomes" id="UP000239549"/>
    </source>
</evidence>
<dbReference type="GO" id="GO:0061522">
    <property type="term" value="F:1,4-dihydroxy-2-naphthoyl-CoA thioesterase activity"/>
    <property type="evidence" value="ECO:0007669"/>
    <property type="project" value="TreeGrafter"/>
</dbReference>
<reference evidence="5" key="1">
    <citation type="submission" date="2018-02" db="EMBL/GenBank/DDBJ databases">
        <title>Genome sequence of Desulfocucumis palustris strain NAW-5.</title>
        <authorList>
            <person name="Watanabe M."/>
            <person name="Kojima H."/>
            <person name="Fukui M."/>
        </authorList>
    </citation>
    <scope>NUCLEOTIDE SEQUENCE [LARGE SCALE GENOMIC DNA]</scope>
    <source>
        <strain evidence="5">NAW-5</strain>
    </source>
</reference>
<dbReference type="OrthoDB" id="337200at2"/>
<accession>A0A2L2XC94</accession>
<keyword evidence="5" id="KW-1185">Reference proteome</keyword>
<gene>
    <name evidence="4" type="ORF">DCCM_3060</name>
</gene>
<protein>
    <recommendedName>
        <fullName evidence="3">Thioesterase domain-containing protein</fullName>
    </recommendedName>
</protein>
<comment type="similarity">
    <text evidence="1">Belongs to the thioesterase PaaI family.</text>
</comment>
<dbReference type="PANTHER" id="PTHR43240">
    <property type="entry name" value="1,4-DIHYDROXY-2-NAPHTHOYL-COA THIOESTERASE 1"/>
    <property type="match status" value="1"/>
</dbReference>
<name>A0A2L2XC94_9FIRM</name>
<dbReference type="RefSeq" id="WP_104372263.1">
    <property type="nucleotide sequence ID" value="NZ_BFAV01000124.1"/>
</dbReference>
<evidence type="ECO:0000256" key="1">
    <source>
        <dbReference type="ARBA" id="ARBA00008324"/>
    </source>
</evidence>
<evidence type="ECO:0000259" key="3">
    <source>
        <dbReference type="Pfam" id="PF03061"/>
    </source>
</evidence>
<dbReference type="AlphaFoldDB" id="A0A2L2XC94"/>
<sequence>MVRINDLAGGAFWRLLGMEAEQDDNGETVLKIPVEDKLLQFYGKVHGGVIASLIDAASAVAINLKLGPDRGANTVEMKINYLRPVEKGILYARGEVIHLGRTLAVGKADVWDDQGRQIAHGTGTFYLISLSGEHSGRD</sequence>
<organism evidence="4 5">
    <name type="scientific">Desulfocucumis palustris</name>
    <dbReference type="NCBI Taxonomy" id="1898651"/>
    <lineage>
        <taxon>Bacteria</taxon>
        <taxon>Bacillati</taxon>
        <taxon>Bacillota</taxon>
        <taxon>Clostridia</taxon>
        <taxon>Eubacteriales</taxon>
        <taxon>Desulfocucumaceae</taxon>
        <taxon>Desulfocucumis</taxon>
    </lineage>
</organism>
<dbReference type="SUPFAM" id="SSF54637">
    <property type="entry name" value="Thioesterase/thiol ester dehydrase-isomerase"/>
    <property type="match status" value="1"/>
</dbReference>
<dbReference type="NCBIfam" id="TIGR00369">
    <property type="entry name" value="unchar_dom_1"/>
    <property type="match status" value="1"/>
</dbReference>
<proteinExistence type="inferred from homology"/>
<dbReference type="InterPro" id="IPR003736">
    <property type="entry name" value="PAAI_dom"/>
</dbReference>
<keyword evidence="2" id="KW-0378">Hydrolase</keyword>
<dbReference type="Pfam" id="PF03061">
    <property type="entry name" value="4HBT"/>
    <property type="match status" value="1"/>
</dbReference>